<evidence type="ECO:0000313" key="1">
    <source>
        <dbReference type="EMBL" id="EHK21707.1"/>
    </source>
</evidence>
<dbReference type="AlphaFoldDB" id="G9MV52"/>
<accession>G9MV52</accession>
<gene>
    <name evidence="1" type="ORF">TRIVIDRAFT_222824</name>
</gene>
<dbReference type="EMBL" id="ABDF02000066">
    <property type="protein sequence ID" value="EHK21707.1"/>
    <property type="molecule type" value="Genomic_DNA"/>
</dbReference>
<protein>
    <recommendedName>
        <fullName evidence="3">Transcription factor domain-containing protein</fullName>
    </recommendedName>
</protein>
<organism evidence="1 2">
    <name type="scientific">Hypocrea virens (strain Gv29-8 / FGSC 10586)</name>
    <name type="common">Gliocladium virens</name>
    <name type="synonym">Trichoderma virens</name>
    <dbReference type="NCBI Taxonomy" id="413071"/>
    <lineage>
        <taxon>Eukaryota</taxon>
        <taxon>Fungi</taxon>
        <taxon>Dikarya</taxon>
        <taxon>Ascomycota</taxon>
        <taxon>Pezizomycotina</taxon>
        <taxon>Sordariomycetes</taxon>
        <taxon>Hypocreomycetidae</taxon>
        <taxon>Hypocreales</taxon>
        <taxon>Hypocreaceae</taxon>
        <taxon>Trichoderma</taxon>
    </lineage>
</organism>
<proteinExistence type="predicted"/>
<name>G9MV52_HYPVG</name>
<dbReference type="OMA" id="FWARCEL"/>
<dbReference type="OrthoDB" id="3163292at2759"/>
<dbReference type="eggNOG" id="ENOG502RUFI">
    <property type="taxonomic scope" value="Eukaryota"/>
</dbReference>
<comment type="caution">
    <text evidence="1">The sequence shown here is derived from an EMBL/GenBank/DDBJ whole genome shotgun (WGS) entry which is preliminary data.</text>
</comment>
<reference evidence="1 2" key="1">
    <citation type="journal article" date="2011" name="Genome Biol.">
        <title>Comparative genome sequence analysis underscores mycoparasitism as the ancestral life style of Trichoderma.</title>
        <authorList>
            <person name="Kubicek C.P."/>
            <person name="Herrera-Estrella A."/>
            <person name="Seidl-Seiboth V."/>
            <person name="Martinez D.A."/>
            <person name="Druzhinina I.S."/>
            <person name="Thon M."/>
            <person name="Zeilinger S."/>
            <person name="Casas-Flores S."/>
            <person name="Horwitz B.A."/>
            <person name="Mukherjee P.K."/>
            <person name="Mukherjee M."/>
            <person name="Kredics L."/>
            <person name="Alcaraz L.D."/>
            <person name="Aerts A."/>
            <person name="Antal Z."/>
            <person name="Atanasova L."/>
            <person name="Cervantes-Badillo M.G."/>
            <person name="Challacombe J."/>
            <person name="Chertkov O."/>
            <person name="McCluskey K."/>
            <person name="Coulpier F."/>
            <person name="Deshpande N."/>
            <person name="von Doehren H."/>
            <person name="Ebbole D.J."/>
            <person name="Esquivel-Naranjo E.U."/>
            <person name="Fekete E."/>
            <person name="Flipphi M."/>
            <person name="Glaser F."/>
            <person name="Gomez-Rodriguez E.Y."/>
            <person name="Gruber S."/>
            <person name="Han C."/>
            <person name="Henrissat B."/>
            <person name="Hermosa R."/>
            <person name="Hernandez-Onate M."/>
            <person name="Karaffa L."/>
            <person name="Kosti I."/>
            <person name="Le Crom S."/>
            <person name="Lindquist E."/>
            <person name="Lucas S."/>
            <person name="Luebeck M."/>
            <person name="Luebeck P.S."/>
            <person name="Margeot A."/>
            <person name="Metz B."/>
            <person name="Misra M."/>
            <person name="Nevalainen H."/>
            <person name="Omann M."/>
            <person name="Packer N."/>
            <person name="Perrone G."/>
            <person name="Uresti-Rivera E.E."/>
            <person name="Salamov A."/>
            <person name="Schmoll M."/>
            <person name="Seiboth B."/>
            <person name="Shapiro H."/>
            <person name="Sukno S."/>
            <person name="Tamayo-Ramos J.A."/>
            <person name="Tisch D."/>
            <person name="Wiest A."/>
            <person name="Wilkinson H.H."/>
            <person name="Zhang M."/>
            <person name="Coutinho P.M."/>
            <person name="Kenerley C.M."/>
            <person name="Monte E."/>
            <person name="Baker S.E."/>
            <person name="Grigoriev I.V."/>
        </authorList>
    </citation>
    <scope>NUCLEOTIDE SEQUENCE [LARGE SCALE GENOMIC DNA]</scope>
    <source>
        <strain evidence="2">Gv29-8 / FGSC 10586</strain>
    </source>
</reference>
<evidence type="ECO:0000313" key="2">
    <source>
        <dbReference type="Proteomes" id="UP000007115"/>
    </source>
</evidence>
<dbReference type="RefSeq" id="XP_013955900.1">
    <property type="nucleotide sequence ID" value="XM_014100425.1"/>
</dbReference>
<evidence type="ECO:0008006" key="3">
    <source>
        <dbReference type="Google" id="ProtNLM"/>
    </source>
</evidence>
<sequence length="397" mass="44416">MSQVDDPSWNYCHLAVSAVQQIGIRENLQTVGDVSANSLVYFKSWLGCFVISTELATDHGFPPPMSSAAGRLPGIKSYMQPYFSDEFWARCELQEYSIRVSTILSGISPSQLQMSLLGLLERDLDSLGARVQNPLPQRYHIDFLAAKLRLCAIPLLALKSRETEKSSNTQERAAWYRGFHAAVQLTSIYSSLLTPNTPSLADESSSHGIRKVGGVTVYYPKHLSRVLCIAGMYLTKFLAMGQDLEPQERILARNQIKEVYETFLAWSTEELDEPFRTARMIRLLSRHAEDKISSAYFSDSSGDPSATIVDDGLKIARKIRERTAAIPSTLGLTMRPTNSTIQSLTTNLVASESHTRPSITENSLSEWNDWLPNTYDDLLGFLASPSNNFFDEPWTQL</sequence>
<dbReference type="InParanoid" id="G9MV52"/>
<dbReference type="GeneID" id="25791713"/>
<dbReference type="VEuPathDB" id="FungiDB:TRIVIDRAFT_222824"/>
<keyword evidence="2" id="KW-1185">Reference proteome</keyword>
<dbReference type="HOGENOM" id="CLU_694564_0_0_1"/>
<dbReference type="Proteomes" id="UP000007115">
    <property type="component" value="Unassembled WGS sequence"/>
</dbReference>
<dbReference type="STRING" id="413071.G9MV52"/>